<accession>A0A4Q9MC25</accession>
<dbReference type="AlphaFoldDB" id="A0A4Q9MC25"/>
<evidence type="ECO:0000313" key="2">
    <source>
        <dbReference type="EMBL" id="TBU23532.1"/>
    </source>
</evidence>
<evidence type="ECO:0000256" key="1">
    <source>
        <dbReference type="SAM" id="MobiDB-lite"/>
    </source>
</evidence>
<feature type="compositionally biased region" description="Low complexity" evidence="1">
    <location>
        <begin position="14"/>
        <end position="24"/>
    </location>
</feature>
<reference evidence="2" key="1">
    <citation type="submission" date="2019-01" db="EMBL/GenBank/DDBJ databases">
        <title>Draft genome sequences of three monokaryotic isolates of the white-rot basidiomycete fungus Dichomitus squalens.</title>
        <authorList>
            <consortium name="DOE Joint Genome Institute"/>
            <person name="Lopez S.C."/>
            <person name="Andreopoulos B."/>
            <person name="Pangilinan J."/>
            <person name="Lipzen A."/>
            <person name="Riley R."/>
            <person name="Ahrendt S."/>
            <person name="Ng V."/>
            <person name="Barry K."/>
            <person name="Daum C."/>
            <person name="Grigoriev I.V."/>
            <person name="Hilden K.S."/>
            <person name="Makela M.R."/>
            <person name="de Vries R.P."/>
        </authorList>
    </citation>
    <scope>NUCLEOTIDE SEQUENCE [LARGE SCALE GENOMIC DNA]</scope>
    <source>
        <strain evidence="2">OM18370.1</strain>
    </source>
</reference>
<protein>
    <submittedName>
        <fullName evidence="2">Uncharacterized protein</fullName>
    </submittedName>
</protein>
<proteinExistence type="predicted"/>
<sequence length="169" mass="17825">MEVSTNKRFGSRGSGSSLIAASGLPRPRELDDGSGRGRTPLGRETLRLGGVRFSGGGAMVGDSQSVKDSVGSNSSWICGEARERSMLVEGPRCSGYDALKGSFSSISTISGETKEAGEGGDCGLCRIPLAMVENFFCALATVPRFDWKTENMRGQRTGRTCGPVGKYKT</sequence>
<feature type="region of interest" description="Disordered" evidence="1">
    <location>
        <begin position="1"/>
        <end position="43"/>
    </location>
</feature>
<name>A0A4Q9MC25_9APHY</name>
<organism evidence="2">
    <name type="scientific">Dichomitus squalens</name>
    <dbReference type="NCBI Taxonomy" id="114155"/>
    <lineage>
        <taxon>Eukaryota</taxon>
        <taxon>Fungi</taxon>
        <taxon>Dikarya</taxon>
        <taxon>Basidiomycota</taxon>
        <taxon>Agaricomycotina</taxon>
        <taxon>Agaricomycetes</taxon>
        <taxon>Polyporales</taxon>
        <taxon>Polyporaceae</taxon>
        <taxon>Dichomitus</taxon>
    </lineage>
</organism>
<dbReference type="EMBL" id="ML143502">
    <property type="protein sequence ID" value="TBU23532.1"/>
    <property type="molecule type" value="Genomic_DNA"/>
</dbReference>
<feature type="compositionally biased region" description="Basic and acidic residues" evidence="1">
    <location>
        <begin position="26"/>
        <end position="35"/>
    </location>
</feature>
<gene>
    <name evidence="2" type="ORF">BD311DRAFT_768263</name>
</gene>
<dbReference type="Proteomes" id="UP000292957">
    <property type="component" value="Unassembled WGS sequence"/>
</dbReference>